<organism evidence="9 10">
    <name type="scientific">Cytobacillus purgationiresistens</name>
    <dbReference type="NCBI Taxonomy" id="863449"/>
    <lineage>
        <taxon>Bacteria</taxon>
        <taxon>Bacillati</taxon>
        <taxon>Bacillota</taxon>
        <taxon>Bacilli</taxon>
        <taxon>Bacillales</taxon>
        <taxon>Bacillaceae</taxon>
        <taxon>Cytobacillus</taxon>
    </lineage>
</organism>
<dbReference type="InterPro" id="IPR022781">
    <property type="entry name" value="Flagellar_biosynth_FliO"/>
</dbReference>
<reference evidence="9 10" key="1">
    <citation type="submission" date="2023-07" db="EMBL/GenBank/DDBJ databases">
        <title>Genomic Encyclopedia of Type Strains, Phase IV (KMG-IV): sequencing the most valuable type-strain genomes for metagenomic binning, comparative biology and taxonomic classification.</title>
        <authorList>
            <person name="Goeker M."/>
        </authorList>
    </citation>
    <scope>NUCLEOTIDE SEQUENCE [LARGE SCALE GENOMIC DNA]</scope>
    <source>
        <strain evidence="9 10">DSM 23494</strain>
    </source>
</reference>
<dbReference type="RefSeq" id="WP_307474444.1">
    <property type="nucleotide sequence ID" value="NZ_JAUSUB010000007.1"/>
</dbReference>
<gene>
    <name evidence="9" type="ORF">J2S17_002092</name>
</gene>
<dbReference type="EMBL" id="JAUSUB010000007">
    <property type="protein sequence ID" value="MDQ0270217.1"/>
    <property type="molecule type" value="Genomic_DNA"/>
</dbReference>
<comment type="caution">
    <text evidence="9">The sequence shown here is derived from an EMBL/GenBank/DDBJ whole genome shotgun (WGS) entry which is preliminary data.</text>
</comment>
<keyword evidence="5 7" id="KW-0472">Membrane</keyword>
<evidence type="ECO:0000256" key="6">
    <source>
        <dbReference type="SAM" id="MobiDB-lite"/>
    </source>
</evidence>
<evidence type="ECO:0000256" key="3">
    <source>
        <dbReference type="ARBA" id="ARBA00022692"/>
    </source>
</evidence>
<evidence type="ECO:0000256" key="8">
    <source>
        <dbReference type="SAM" id="SignalP"/>
    </source>
</evidence>
<evidence type="ECO:0000256" key="4">
    <source>
        <dbReference type="ARBA" id="ARBA00022989"/>
    </source>
</evidence>
<keyword evidence="9" id="KW-0282">Flagellum</keyword>
<dbReference type="Pfam" id="PF04347">
    <property type="entry name" value="FliO"/>
    <property type="match status" value="1"/>
</dbReference>
<keyword evidence="8" id="KW-0732">Signal</keyword>
<keyword evidence="9" id="KW-0969">Cilium</keyword>
<keyword evidence="3 7" id="KW-0812">Transmembrane</keyword>
<name>A0ABU0AHF7_9BACI</name>
<keyword evidence="4 7" id="KW-1133">Transmembrane helix</keyword>
<feature type="transmembrane region" description="Helical" evidence="7">
    <location>
        <begin position="78"/>
        <end position="99"/>
    </location>
</feature>
<feature type="region of interest" description="Disordered" evidence="6">
    <location>
        <begin position="44"/>
        <end position="65"/>
    </location>
</feature>
<sequence>MKQSMRKIVCLLFLALSLIGIQTPVHAEQLDNVKNWIEPEGKEAKVVKDEKEGSGEEQKQTPEPVVENSQIGVTAWDFMKMIIATIFVVALLYFVLKFINKKSKVYKSSQLVENMGGASLGQNRSVQMIKVGDRLLVVGVGENIQLLKEIEDEQERQQIFQEYNDQLDQLLQPSDIVSKLVTKVKSKQQPEKEVKNPFQQVLTDRLEKITKERKKVLDDIEKKGPDKQ</sequence>
<proteinExistence type="predicted"/>
<keyword evidence="2" id="KW-1003">Cell membrane</keyword>
<keyword evidence="10" id="KW-1185">Reference proteome</keyword>
<feature type="compositionally biased region" description="Basic and acidic residues" evidence="6">
    <location>
        <begin position="44"/>
        <end position="60"/>
    </location>
</feature>
<evidence type="ECO:0000256" key="2">
    <source>
        <dbReference type="ARBA" id="ARBA00022475"/>
    </source>
</evidence>
<comment type="subcellular location">
    <subcellularLocation>
        <location evidence="1">Cell membrane</location>
    </subcellularLocation>
</comment>
<feature type="chain" id="PRO_5045370492" evidence="8">
    <location>
        <begin position="28"/>
        <end position="228"/>
    </location>
</feature>
<evidence type="ECO:0000256" key="1">
    <source>
        <dbReference type="ARBA" id="ARBA00004236"/>
    </source>
</evidence>
<evidence type="ECO:0000256" key="5">
    <source>
        <dbReference type="ARBA" id="ARBA00023136"/>
    </source>
</evidence>
<protein>
    <submittedName>
        <fullName evidence="9">Flagellar protein FliO/FliZ</fullName>
    </submittedName>
</protein>
<feature type="signal peptide" evidence="8">
    <location>
        <begin position="1"/>
        <end position="27"/>
    </location>
</feature>
<evidence type="ECO:0000256" key="7">
    <source>
        <dbReference type="SAM" id="Phobius"/>
    </source>
</evidence>
<keyword evidence="9" id="KW-0966">Cell projection</keyword>
<dbReference type="Proteomes" id="UP001238088">
    <property type="component" value="Unassembled WGS sequence"/>
</dbReference>
<accession>A0ABU0AHF7</accession>
<evidence type="ECO:0000313" key="10">
    <source>
        <dbReference type="Proteomes" id="UP001238088"/>
    </source>
</evidence>
<evidence type="ECO:0000313" key="9">
    <source>
        <dbReference type="EMBL" id="MDQ0270217.1"/>
    </source>
</evidence>